<dbReference type="EMBL" id="CAJOBA010003598">
    <property type="protein sequence ID" value="CAF3687153.1"/>
    <property type="molecule type" value="Genomic_DNA"/>
</dbReference>
<comment type="subcellular location">
    <subcellularLocation>
        <location evidence="1">Nucleus</location>
    </subcellularLocation>
</comment>
<keyword evidence="14" id="KW-1185">Reference proteome</keyword>
<dbReference type="PANTHER" id="PTHR23042">
    <property type="entry name" value="CIRCADIAN PROTEIN CLOCK/ARNT/BMAL/PAS"/>
    <property type="match status" value="1"/>
</dbReference>
<dbReference type="Pfam" id="PF00989">
    <property type="entry name" value="PAS"/>
    <property type="match status" value="1"/>
</dbReference>
<feature type="domain" description="PAS" evidence="8">
    <location>
        <begin position="240"/>
        <end position="311"/>
    </location>
</feature>
<feature type="compositionally biased region" description="Polar residues" evidence="7">
    <location>
        <begin position="43"/>
        <end position="52"/>
    </location>
</feature>
<feature type="compositionally biased region" description="Gly residues" evidence="7">
    <location>
        <begin position="138"/>
        <end position="149"/>
    </location>
</feature>
<dbReference type="Pfam" id="PF00010">
    <property type="entry name" value="HLH"/>
    <property type="match status" value="1"/>
</dbReference>
<dbReference type="SUPFAM" id="SSF55785">
    <property type="entry name" value="PYP-like sensor domain (PAS domain)"/>
    <property type="match status" value="2"/>
</dbReference>
<sequence>MSAVAYASASGVSNQSVSNNTTSVHPYLSSPIYASSITNSHHNYYSQQQQPSLPFYPTPADYSSSTSSVSSTTSSIDLQRKYNKKHQQQQISENQPKIAMKRKSTVPLYDEDDDDLLDNNCCLDMPALTRRSTTITGGTSGSMSGIGGGGEEDKEKQARENHCEIERRRRVKMATYFAELCDMVPSCSNLARKPDKLTILRMAAQFMKSLRTGSANPVHPQHHLNNGQQHDLHKPSFLNDQELKYLMIESCDAFLFALHCDNARIIYVSDAIQHILSYTCQEWYTRLFYDFIHPDDIEKVREQLNLQQQNDTTNGNSNGGGRVLDLKTGTVKKDGHSTGARLVSCKRSFICRLRLSGSNSLDPHQTSYINPCVLRRRHRSSLGPSQDGHLYEVVHVSGYIRNLNNENNPVSSSSTSSGNSGFPAFVAIARLQNSCSPNTNDLNSTNNSNLYSEFTCRCHRETAEILFIDQRCQQIIGYKPHELLHKCIFELIHPDDRTKIQDLFKRAIALKNVPTPTSAATSTISCRFQLSAAVNIVDPSNSDFILLKCSTYAFCNPCTDEIEFVIFTFISDKPLLPLPTTTTTSAIATSVIANPLNILSNGSSGEQQTSFSATNYDSYSSTVGRGAIVVNPARWTTTTPSSSDGYNDVTYNNRTYASNNGGGTWADTTSWTNTTPSDTTELDMMRTHYETQTNGGTNNVVATSNAAEYDVNALPMMYQPYEQI</sequence>
<dbReference type="SUPFAM" id="SSF47459">
    <property type="entry name" value="HLH, helix-loop-helix DNA-binding domain"/>
    <property type="match status" value="1"/>
</dbReference>
<proteinExistence type="predicted"/>
<dbReference type="SMART" id="SM00353">
    <property type="entry name" value="HLH"/>
    <property type="match status" value="1"/>
</dbReference>
<keyword evidence="2" id="KW-0677">Repeat</keyword>
<dbReference type="InterPro" id="IPR035965">
    <property type="entry name" value="PAS-like_dom_sf"/>
</dbReference>
<dbReference type="GO" id="GO:0005634">
    <property type="term" value="C:nucleus"/>
    <property type="evidence" value="ECO:0007669"/>
    <property type="project" value="UniProtKB-SubCell"/>
</dbReference>
<dbReference type="Proteomes" id="UP000663829">
    <property type="component" value="Unassembled WGS sequence"/>
</dbReference>
<dbReference type="GO" id="GO:0003677">
    <property type="term" value="F:DNA binding"/>
    <property type="evidence" value="ECO:0007669"/>
    <property type="project" value="UniProtKB-KW"/>
</dbReference>
<feature type="compositionally biased region" description="Low complexity" evidence="7">
    <location>
        <begin position="63"/>
        <end position="75"/>
    </location>
</feature>
<evidence type="ECO:0000313" key="12">
    <source>
        <dbReference type="EMBL" id="CAF3678266.1"/>
    </source>
</evidence>
<dbReference type="GO" id="GO:0046983">
    <property type="term" value="F:protein dimerization activity"/>
    <property type="evidence" value="ECO:0007669"/>
    <property type="project" value="InterPro"/>
</dbReference>
<feature type="domain" description="BHLH" evidence="9">
    <location>
        <begin position="157"/>
        <end position="210"/>
    </location>
</feature>
<dbReference type="PRINTS" id="PR00785">
    <property type="entry name" value="NCTRNSLOCATR"/>
</dbReference>
<evidence type="ECO:0000313" key="14">
    <source>
        <dbReference type="Proteomes" id="UP000663829"/>
    </source>
</evidence>
<keyword evidence="4" id="KW-0238">DNA-binding</keyword>
<feature type="compositionally biased region" description="Basic and acidic residues" evidence="7">
    <location>
        <begin position="151"/>
        <end position="161"/>
    </location>
</feature>
<keyword evidence="6" id="KW-0539">Nucleus</keyword>
<dbReference type="EMBL" id="CAJNOQ010001435">
    <property type="protein sequence ID" value="CAF0894665.1"/>
    <property type="molecule type" value="Genomic_DNA"/>
</dbReference>
<accession>A0A813Z938</accession>
<evidence type="ECO:0000313" key="10">
    <source>
        <dbReference type="EMBL" id="CAF0894665.1"/>
    </source>
</evidence>
<keyword evidence="3" id="KW-0805">Transcription regulation</keyword>
<dbReference type="Proteomes" id="UP000681722">
    <property type="component" value="Unassembled WGS sequence"/>
</dbReference>
<evidence type="ECO:0000313" key="13">
    <source>
        <dbReference type="EMBL" id="CAF3687153.1"/>
    </source>
</evidence>
<reference evidence="10" key="1">
    <citation type="submission" date="2021-02" db="EMBL/GenBank/DDBJ databases">
        <authorList>
            <person name="Nowell W R."/>
        </authorList>
    </citation>
    <scope>NUCLEOTIDE SEQUENCE</scope>
</reference>
<dbReference type="InterPro" id="IPR011598">
    <property type="entry name" value="bHLH_dom"/>
</dbReference>
<name>A0A813Z938_9BILA</name>
<evidence type="ECO:0000256" key="5">
    <source>
        <dbReference type="ARBA" id="ARBA00023163"/>
    </source>
</evidence>
<feature type="region of interest" description="Disordered" evidence="7">
    <location>
        <begin position="43"/>
        <end position="101"/>
    </location>
</feature>
<dbReference type="Proteomes" id="UP000677228">
    <property type="component" value="Unassembled WGS sequence"/>
</dbReference>
<dbReference type="OrthoDB" id="71302at2759"/>
<organism evidence="10 14">
    <name type="scientific">Didymodactylos carnosus</name>
    <dbReference type="NCBI Taxonomy" id="1234261"/>
    <lineage>
        <taxon>Eukaryota</taxon>
        <taxon>Metazoa</taxon>
        <taxon>Spiralia</taxon>
        <taxon>Gnathifera</taxon>
        <taxon>Rotifera</taxon>
        <taxon>Eurotatoria</taxon>
        <taxon>Bdelloidea</taxon>
        <taxon>Philodinida</taxon>
        <taxon>Philodinidae</taxon>
        <taxon>Didymodactylos</taxon>
    </lineage>
</organism>
<dbReference type="CDD" id="cd00130">
    <property type="entry name" value="PAS"/>
    <property type="match status" value="2"/>
</dbReference>
<dbReference type="SMART" id="SM00091">
    <property type="entry name" value="PAS"/>
    <property type="match status" value="2"/>
</dbReference>
<dbReference type="Proteomes" id="UP000682733">
    <property type="component" value="Unassembled WGS sequence"/>
</dbReference>
<evidence type="ECO:0000256" key="7">
    <source>
        <dbReference type="SAM" id="MobiDB-lite"/>
    </source>
</evidence>
<dbReference type="InterPro" id="IPR000014">
    <property type="entry name" value="PAS"/>
</dbReference>
<dbReference type="PROSITE" id="PS50888">
    <property type="entry name" value="BHLH"/>
    <property type="match status" value="1"/>
</dbReference>
<dbReference type="Gene3D" id="3.30.450.20">
    <property type="entry name" value="PAS domain"/>
    <property type="match status" value="2"/>
</dbReference>
<protein>
    <submittedName>
        <fullName evidence="10">Uncharacterized protein</fullName>
    </submittedName>
</protein>
<dbReference type="PROSITE" id="PS50112">
    <property type="entry name" value="PAS"/>
    <property type="match status" value="2"/>
</dbReference>
<evidence type="ECO:0000259" key="9">
    <source>
        <dbReference type="PROSITE" id="PS50888"/>
    </source>
</evidence>
<dbReference type="InterPro" id="IPR001067">
    <property type="entry name" value="Nuc_translocat"/>
</dbReference>
<dbReference type="InterPro" id="IPR036638">
    <property type="entry name" value="HLH_DNA-bd_sf"/>
</dbReference>
<gene>
    <name evidence="10" type="ORF">GPM918_LOCUS8310</name>
    <name evidence="11" type="ORF">OVA965_LOCUS9951</name>
    <name evidence="12" type="ORF">SRO942_LOCUS8310</name>
    <name evidence="13" type="ORF">TMI583_LOCUS9947</name>
</gene>
<dbReference type="GO" id="GO:0005737">
    <property type="term" value="C:cytoplasm"/>
    <property type="evidence" value="ECO:0007669"/>
    <property type="project" value="InterPro"/>
</dbReference>
<dbReference type="Gene3D" id="4.10.280.10">
    <property type="entry name" value="Helix-loop-helix DNA-binding domain"/>
    <property type="match status" value="1"/>
</dbReference>
<evidence type="ECO:0000256" key="4">
    <source>
        <dbReference type="ARBA" id="ARBA00023125"/>
    </source>
</evidence>
<dbReference type="EMBL" id="CAJNOK010003597">
    <property type="protein sequence ID" value="CAF0907554.1"/>
    <property type="molecule type" value="Genomic_DNA"/>
</dbReference>
<evidence type="ECO:0000256" key="3">
    <source>
        <dbReference type="ARBA" id="ARBA00023015"/>
    </source>
</evidence>
<dbReference type="GO" id="GO:0005667">
    <property type="term" value="C:transcription regulator complex"/>
    <property type="evidence" value="ECO:0007669"/>
    <property type="project" value="InterPro"/>
</dbReference>
<feature type="domain" description="PAS" evidence="8">
    <location>
        <begin position="465"/>
        <end position="511"/>
    </location>
</feature>
<evidence type="ECO:0000259" key="8">
    <source>
        <dbReference type="PROSITE" id="PS50112"/>
    </source>
</evidence>
<comment type="caution">
    <text evidence="10">The sequence shown here is derived from an EMBL/GenBank/DDBJ whole genome shotgun (WGS) entry which is preliminary data.</text>
</comment>
<evidence type="ECO:0000256" key="1">
    <source>
        <dbReference type="ARBA" id="ARBA00004123"/>
    </source>
</evidence>
<feature type="region of interest" description="Disordered" evidence="7">
    <location>
        <begin position="133"/>
        <end position="161"/>
    </location>
</feature>
<dbReference type="GO" id="GO:0003700">
    <property type="term" value="F:DNA-binding transcription factor activity"/>
    <property type="evidence" value="ECO:0007669"/>
    <property type="project" value="InterPro"/>
</dbReference>
<evidence type="ECO:0000313" key="11">
    <source>
        <dbReference type="EMBL" id="CAF0907554.1"/>
    </source>
</evidence>
<evidence type="ECO:0000256" key="2">
    <source>
        <dbReference type="ARBA" id="ARBA00022737"/>
    </source>
</evidence>
<evidence type="ECO:0000256" key="6">
    <source>
        <dbReference type="ARBA" id="ARBA00023242"/>
    </source>
</evidence>
<dbReference type="Pfam" id="PF14598">
    <property type="entry name" value="PAS_11"/>
    <property type="match status" value="1"/>
</dbReference>
<keyword evidence="5" id="KW-0804">Transcription</keyword>
<dbReference type="InterPro" id="IPR013767">
    <property type="entry name" value="PAS_fold"/>
</dbReference>
<dbReference type="AlphaFoldDB" id="A0A813Z938"/>
<dbReference type="InterPro" id="IPR050933">
    <property type="entry name" value="Circadian_TF"/>
</dbReference>
<dbReference type="EMBL" id="CAJOBC010001435">
    <property type="protein sequence ID" value="CAF3678266.1"/>
    <property type="molecule type" value="Genomic_DNA"/>
</dbReference>